<dbReference type="AlphaFoldDB" id="A0A2U9TJX3"/>
<feature type="signal peptide" evidence="1">
    <location>
        <begin position="1"/>
        <end position="20"/>
    </location>
</feature>
<dbReference type="EMBL" id="CP029843">
    <property type="protein sequence ID" value="AWV08290.1"/>
    <property type="molecule type" value="Genomic_DNA"/>
</dbReference>
<keyword evidence="3" id="KW-1185">Reference proteome</keyword>
<proteinExistence type="predicted"/>
<dbReference type="Proteomes" id="UP000249447">
    <property type="component" value="Chromosome"/>
</dbReference>
<name>A0A2U9TJX3_9GAMM</name>
<dbReference type="KEGG" id="lmb:C9I47_2613"/>
<evidence type="ECO:0000313" key="2">
    <source>
        <dbReference type="EMBL" id="AWV08290.1"/>
    </source>
</evidence>
<gene>
    <name evidence="2" type="ORF">C9I47_2613</name>
</gene>
<accession>A0A2U9TJX3</accession>
<feature type="chain" id="PRO_5015998712" evidence="1">
    <location>
        <begin position="21"/>
        <end position="104"/>
    </location>
</feature>
<evidence type="ECO:0000256" key="1">
    <source>
        <dbReference type="SAM" id="SignalP"/>
    </source>
</evidence>
<protein>
    <submittedName>
        <fullName evidence="2">Uncharacterized protein</fullName>
    </submittedName>
</protein>
<evidence type="ECO:0000313" key="3">
    <source>
        <dbReference type="Proteomes" id="UP000249447"/>
    </source>
</evidence>
<keyword evidence="1" id="KW-0732">Signal</keyword>
<dbReference type="RefSeq" id="WP_145985532.1">
    <property type="nucleotide sequence ID" value="NZ_CP029843.1"/>
</dbReference>
<organism evidence="2 3">
    <name type="scientific">Marilutibacter maris</name>
    <dbReference type="NCBI Taxonomy" id="1605891"/>
    <lineage>
        <taxon>Bacteria</taxon>
        <taxon>Pseudomonadati</taxon>
        <taxon>Pseudomonadota</taxon>
        <taxon>Gammaproteobacteria</taxon>
        <taxon>Lysobacterales</taxon>
        <taxon>Lysobacteraceae</taxon>
        <taxon>Marilutibacter</taxon>
    </lineage>
</organism>
<reference evidence="2 3" key="1">
    <citation type="submission" date="2018-05" db="EMBL/GenBank/DDBJ databases">
        <title>The complete genome of Lysobacter maris HZ9B, a marine bacterium antagonistic against terrestrial plant pathogens.</title>
        <authorList>
            <person name="Zhang X.-Q."/>
        </authorList>
    </citation>
    <scope>NUCLEOTIDE SEQUENCE [LARGE SCALE GENOMIC DNA]</scope>
    <source>
        <strain evidence="2 3">HZ9B</strain>
    </source>
</reference>
<sequence length="104" mass="11442">MKVQIATLVLATAAALPAWAGNDPITELSGITGLSERKVQMVLGNRTAYAEYRYTYDRSVKAFTRAVGEENFHRLLNGEEVALRDAQGREVVIQIHRDVPSAAL</sequence>
<dbReference type="OrthoDB" id="5988399at2"/>